<name>A0ABQ9K1I7_9CUCU</name>
<protein>
    <submittedName>
        <fullName evidence="1">Uncharacterized protein</fullName>
    </submittedName>
</protein>
<proteinExistence type="predicted"/>
<dbReference type="EMBL" id="JAPWTJ010000077">
    <property type="protein sequence ID" value="KAJ8983375.1"/>
    <property type="molecule type" value="Genomic_DNA"/>
</dbReference>
<evidence type="ECO:0000313" key="1">
    <source>
        <dbReference type="EMBL" id="KAJ8983375.1"/>
    </source>
</evidence>
<accession>A0ABQ9K1I7</accession>
<comment type="caution">
    <text evidence="1">The sequence shown here is derived from an EMBL/GenBank/DDBJ whole genome shotgun (WGS) entry which is preliminary data.</text>
</comment>
<sequence length="78" mass="8911">MVMEYPLQDFDCDQETDFLLGHSSRHGSDMDVHTAKTNRNPKRRRSLASALCRHGVFIPAFNYVGRNMLALLVVSFII</sequence>
<gene>
    <name evidence="1" type="ORF">NQ317_010468</name>
</gene>
<reference evidence="1" key="1">
    <citation type="journal article" date="2023" name="Insect Mol. Biol.">
        <title>Genome sequencing provides insights into the evolution of gene families encoding plant cell wall-degrading enzymes in longhorned beetles.</title>
        <authorList>
            <person name="Shin N.R."/>
            <person name="Okamura Y."/>
            <person name="Kirsch R."/>
            <person name="Pauchet Y."/>
        </authorList>
    </citation>
    <scope>NUCLEOTIDE SEQUENCE</scope>
    <source>
        <strain evidence="1">MMC_N1</strain>
    </source>
</reference>
<keyword evidence="2" id="KW-1185">Reference proteome</keyword>
<dbReference type="Proteomes" id="UP001162164">
    <property type="component" value="Unassembled WGS sequence"/>
</dbReference>
<evidence type="ECO:0000313" key="2">
    <source>
        <dbReference type="Proteomes" id="UP001162164"/>
    </source>
</evidence>
<organism evidence="1 2">
    <name type="scientific">Molorchus minor</name>
    <dbReference type="NCBI Taxonomy" id="1323400"/>
    <lineage>
        <taxon>Eukaryota</taxon>
        <taxon>Metazoa</taxon>
        <taxon>Ecdysozoa</taxon>
        <taxon>Arthropoda</taxon>
        <taxon>Hexapoda</taxon>
        <taxon>Insecta</taxon>
        <taxon>Pterygota</taxon>
        <taxon>Neoptera</taxon>
        <taxon>Endopterygota</taxon>
        <taxon>Coleoptera</taxon>
        <taxon>Polyphaga</taxon>
        <taxon>Cucujiformia</taxon>
        <taxon>Chrysomeloidea</taxon>
        <taxon>Cerambycidae</taxon>
        <taxon>Lamiinae</taxon>
        <taxon>Monochamini</taxon>
        <taxon>Molorchus</taxon>
    </lineage>
</organism>